<feature type="transmembrane region" description="Helical" evidence="1">
    <location>
        <begin position="58"/>
        <end position="80"/>
    </location>
</feature>
<reference evidence="2 3" key="1">
    <citation type="submission" date="2020-02" db="EMBL/GenBank/DDBJ databases">
        <title>Pelistega sp. NLN82 were isolated from wild rodents of the Hainan Island.</title>
        <authorList>
            <person name="Niu N."/>
            <person name="Zhou J."/>
        </authorList>
    </citation>
    <scope>NUCLEOTIDE SEQUENCE [LARGE SCALE GENOMIC DNA]</scope>
    <source>
        <strain evidence="2 3">NLN82</strain>
    </source>
</reference>
<feature type="transmembrane region" description="Helical" evidence="1">
    <location>
        <begin position="309"/>
        <end position="331"/>
    </location>
</feature>
<protein>
    <submittedName>
        <fullName evidence="2">Uncharacterized protein</fullName>
    </submittedName>
</protein>
<feature type="transmembrane region" description="Helical" evidence="1">
    <location>
        <begin position="120"/>
        <end position="140"/>
    </location>
</feature>
<accession>A0A6L9Y613</accession>
<comment type="caution">
    <text evidence="2">The sequence shown here is derived from an EMBL/GenBank/DDBJ whole genome shotgun (WGS) entry which is preliminary data.</text>
</comment>
<evidence type="ECO:0000256" key="1">
    <source>
        <dbReference type="SAM" id="Phobius"/>
    </source>
</evidence>
<name>A0A6L9Y613_9BURK</name>
<evidence type="ECO:0000313" key="2">
    <source>
        <dbReference type="EMBL" id="NEN75849.1"/>
    </source>
</evidence>
<dbReference type="RefSeq" id="WP_163764433.1">
    <property type="nucleotide sequence ID" value="NZ_JAAGYR010000010.1"/>
</dbReference>
<feature type="transmembrane region" description="Helical" evidence="1">
    <location>
        <begin position="255"/>
        <end position="272"/>
    </location>
</feature>
<evidence type="ECO:0000313" key="3">
    <source>
        <dbReference type="Proteomes" id="UP000477651"/>
    </source>
</evidence>
<dbReference type="EMBL" id="JAAGYR010000010">
    <property type="protein sequence ID" value="NEN75849.1"/>
    <property type="molecule type" value="Genomic_DNA"/>
</dbReference>
<dbReference type="Proteomes" id="UP000477651">
    <property type="component" value="Unassembled WGS sequence"/>
</dbReference>
<organism evidence="2 3">
    <name type="scientific">Pelistega ratti</name>
    <dbReference type="NCBI Taxonomy" id="2652177"/>
    <lineage>
        <taxon>Bacteria</taxon>
        <taxon>Pseudomonadati</taxon>
        <taxon>Pseudomonadota</taxon>
        <taxon>Betaproteobacteria</taxon>
        <taxon>Burkholderiales</taxon>
        <taxon>Alcaligenaceae</taxon>
        <taxon>Pelistega</taxon>
    </lineage>
</organism>
<feature type="transmembrane region" description="Helical" evidence="1">
    <location>
        <begin position="193"/>
        <end position="213"/>
    </location>
</feature>
<gene>
    <name evidence="2" type="ORF">F9B74_05855</name>
</gene>
<keyword evidence="1" id="KW-0472">Membrane</keyword>
<proteinExistence type="predicted"/>
<sequence>MMEKQGYHQQKDLVLEKGMSDNEDIKKLLEGSVDKRVEEEINKASKQERTLSTIEKFWITRFFTFFLTIVFVTNFAFIAIENDFSVEFFNSILNMMLTVIPLSLIFAASRALLDKRPLDAFLFHEVGIYLLITFLMSLSVSSRYSSEDVSEIFAVLYFMSIPIMVEAVISFYTKSYLQNSVYLKGYKGYLRILWSYLVSLYFVLMLSIFRFLASLSVDLKDLWVMIHQQFLLFIPLIMGLSFIRYKLSRLKANSLNLILFCTIAFLGSTFFSKEVQVVSANLSNLSYEKWRQVSEILSPPIIPYWGIDYGIRSVVLWFLVAEGILFLVLLWQDIFHSEDKK</sequence>
<feature type="transmembrane region" description="Helical" evidence="1">
    <location>
        <begin position="92"/>
        <end position="113"/>
    </location>
</feature>
<feature type="transmembrane region" description="Helical" evidence="1">
    <location>
        <begin position="152"/>
        <end position="172"/>
    </location>
</feature>
<keyword evidence="1" id="KW-1133">Transmembrane helix</keyword>
<feature type="transmembrane region" description="Helical" evidence="1">
    <location>
        <begin position="225"/>
        <end position="243"/>
    </location>
</feature>
<keyword evidence="3" id="KW-1185">Reference proteome</keyword>
<keyword evidence="1" id="KW-0812">Transmembrane</keyword>
<dbReference type="AlphaFoldDB" id="A0A6L9Y613"/>